<reference evidence="10 11" key="1">
    <citation type="journal article" date="2011" name="Proc. Natl. Acad. Sci. U.S.A.">
        <title>Evolutionary erosion of yeast sex chromosomes by mating-type switching accidents.</title>
        <authorList>
            <person name="Gordon J.L."/>
            <person name="Armisen D."/>
            <person name="Proux-Wera E."/>
            <person name="Oheigeartaigh S.S."/>
            <person name="Byrne K.P."/>
            <person name="Wolfe K.H."/>
        </authorList>
    </citation>
    <scope>NUCLEOTIDE SEQUENCE [LARGE SCALE GENOMIC DNA]</scope>
    <source>
        <strain evidence="11">ATCC 76901 / BCRC 22586 / CBS 4309 / NBRC 1992 / NRRL Y-12630</strain>
    </source>
</reference>
<gene>
    <name evidence="10" type="primary">NCAS0B08970</name>
    <name evidence="10" type="ordered locus">NCAS_0B08970</name>
</gene>
<dbReference type="GO" id="GO:0005524">
    <property type="term" value="F:ATP binding"/>
    <property type="evidence" value="ECO:0007669"/>
    <property type="project" value="UniProtKB-KW"/>
</dbReference>
<keyword evidence="4" id="KW-0548">Nucleotidyltransferase</keyword>
<evidence type="ECO:0000256" key="7">
    <source>
        <dbReference type="ARBA" id="ARBA00023027"/>
    </source>
</evidence>
<dbReference type="AlphaFoldDB" id="G0VAV4"/>
<evidence type="ECO:0000259" key="9">
    <source>
        <dbReference type="Pfam" id="PF01467"/>
    </source>
</evidence>
<accession>G0VAV4</accession>
<dbReference type="eggNOG" id="ENOG502RXY8">
    <property type="taxonomic scope" value="Eukaryota"/>
</dbReference>
<reference key="2">
    <citation type="submission" date="2011-08" db="EMBL/GenBank/DDBJ databases">
        <title>Genome sequence of Naumovozyma castellii.</title>
        <authorList>
            <person name="Gordon J.L."/>
            <person name="Armisen D."/>
            <person name="Proux-Wera E."/>
            <person name="OhEigeartaigh S.S."/>
            <person name="Byrne K.P."/>
            <person name="Wolfe K.H."/>
        </authorList>
    </citation>
    <scope>NUCLEOTIDE SEQUENCE</scope>
    <source>
        <strain>Type strain:CBS 4309</strain>
    </source>
</reference>
<evidence type="ECO:0000256" key="4">
    <source>
        <dbReference type="ARBA" id="ARBA00022695"/>
    </source>
</evidence>
<dbReference type="OMA" id="RLVMMEL"/>
<dbReference type="UniPathway" id="UPA00253">
    <property type="reaction ID" value="UER00600"/>
</dbReference>
<dbReference type="GO" id="GO:0000309">
    <property type="term" value="F:nicotinamide-nucleotide adenylyltransferase activity"/>
    <property type="evidence" value="ECO:0007669"/>
    <property type="project" value="UniProtKB-EC"/>
</dbReference>
<comment type="catalytic activity">
    <reaction evidence="8">
        <text>beta-nicotinamide D-ribonucleotide + ATP + H(+) = diphosphate + NAD(+)</text>
        <dbReference type="Rhea" id="RHEA:21360"/>
        <dbReference type="ChEBI" id="CHEBI:14649"/>
        <dbReference type="ChEBI" id="CHEBI:15378"/>
        <dbReference type="ChEBI" id="CHEBI:30616"/>
        <dbReference type="ChEBI" id="CHEBI:33019"/>
        <dbReference type="ChEBI" id="CHEBI:57540"/>
        <dbReference type="EC" id="2.7.7.1"/>
    </reaction>
</comment>
<proteinExistence type="predicted"/>
<dbReference type="CDD" id="cd02165">
    <property type="entry name" value="NMNAT"/>
    <property type="match status" value="1"/>
</dbReference>
<feature type="domain" description="Cytidyltransferase-like" evidence="9">
    <location>
        <begin position="37"/>
        <end position="230"/>
    </location>
</feature>
<comment type="pathway">
    <text evidence="1">Cofactor biosynthesis; NAD(+) biosynthesis.</text>
</comment>
<dbReference type="PANTHER" id="PTHR31285:SF0">
    <property type="entry name" value="NICOTINAMIDE MONONUCLEOTIDE ADENYLYLTRANSFERASE"/>
    <property type="match status" value="1"/>
</dbReference>
<keyword evidence="5" id="KW-0547">Nucleotide-binding</keyword>
<dbReference type="GO" id="GO:0036503">
    <property type="term" value="P:ERAD pathway"/>
    <property type="evidence" value="ECO:0007669"/>
    <property type="project" value="EnsemblFungi"/>
</dbReference>
<sequence>MNNLEIYESFNANSRKFEIIYGADKVEGDVDKLLVLDSSFNPPHWGHYTLIKKALNYYRKRQNDLRIHVLLLLSINNADKGTKPASFDRRMDMMCLMSNLLKEQENVNVSVGITIFGKFVDKDKVIMERFISNGSCNAVYLVGFDTVVRIFDPKYYTPLLLKDALHTFMQRAEFCCLTRDGEVNVESQLQFPIDILDGAYEPELPKDWGSKIHILSNDDKYSSVSSSTARKEILDGTSIESLEGQVPKCILEYIFKQEEKIF</sequence>
<evidence type="ECO:0000256" key="2">
    <source>
        <dbReference type="ARBA" id="ARBA00022642"/>
    </source>
</evidence>
<dbReference type="InterPro" id="IPR004821">
    <property type="entry name" value="Cyt_trans-like"/>
</dbReference>
<dbReference type="GO" id="GO:0005737">
    <property type="term" value="C:cytoplasm"/>
    <property type="evidence" value="ECO:0007669"/>
    <property type="project" value="EnsemblFungi"/>
</dbReference>
<dbReference type="InParanoid" id="G0VAV4"/>
<dbReference type="GO" id="GO:0016887">
    <property type="term" value="F:ATP hydrolysis activity"/>
    <property type="evidence" value="ECO:0007669"/>
    <property type="project" value="EnsemblFungi"/>
</dbReference>
<keyword evidence="2" id="KW-0662">Pyridine nucleotide biosynthesis</keyword>
<dbReference type="SUPFAM" id="SSF52374">
    <property type="entry name" value="Nucleotidylyl transferase"/>
    <property type="match status" value="1"/>
</dbReference>
<keyword evidence="6" id="KW-0067">ATP-binding</keyword>
<dbReference type="PANTHER" id="PTHR31285">
    <property type="entry name" value="NICOTINAMIDE MONONUCLEOTIDE ADENYLYLTRANSFERASE"/>
    <property type="match status" value="1"/>
</dbReference>
<dbReference type="RefSeq" id="XP_003675351.1">
    <property type="nucleotide sequence ID" value="XM_003675303.1"/>
</dbReference>
<dbReference type="GeneID" id="96902537"/>
<dbReference type="GO" id="GO:0034355">
    <property type="term" value="P:NAD+ biosynthetic process via the salvage pathway"/>
    <property type="evidence" value="ECO:0007669"/>
    <property type="project" value="EnsemblFungi"/>
</dbReference>
<evidence type="ECO:0000256" key="5">
    <source>
        <dbReference type="ARBA" id="ARBA00022741"/>
    </source>
</evidence>
<evidence type="ECO:0000256" key="6">
    <source>
        <dbReference type="ARBA" id="ARBA00022840"/>
    </source>
</evidence>
<dbReference type="KEGG" id="ncs:NCAS_0B08970"/>
<dbReference type="GO" id="GO:0007124">
    <property type="term" value="P:pseudohyphal growth"/>
    <property type="evidence" value="ECO:0007669"/>
    <property type="project" value="EnsemblFungi"/>
</dbReference>
<keyword evidence="11" id="KW-1185">Reference proteome</keyword>
<dbReference type="Pfam" id="PF01467">
    <property type="entry name" value="CTP_transf_like"/>
    <property type="match status" value="1"/>
</dbReference>
<organism evidence="10 11">
    <name type="scientific">Naumovozyma castellii</name>
    <name type="common">Yeast</name>
    <name type="synonym">Saccharomyces castellii</name>
    <dbReference type="NCBI Taxonomy" id="27288"/>
    <lineage>
        <taxon>Eukaryota</taxon>
        <taxon>Fungi</taxon>
        <taxon>Dikarya</taxon>
        <taxon>Ascomycota</taxon>
        <taxon>Saccharomycotina</taxon>
        <taxon>Saccharomycetes</taxon>
        <taxon>Saccharomycetales</taxon>
        <taxon>Saccharomycetaceae</taxon>
        <taxon>Naumovozyma</taxon>
    </lineage>
</organism>
<dbReference type="EMBL" id="HE576753">
    <property type="protein sequence ID" value="CCC68981.1"/>
    <property type="molecule type" value="Genomic_DNA"/>
</dbReference>
<keyword evidence="3" id="KW-0808">Transferase</keyword>
<dbReference type="HOGENOM" id="CLU_032651_0_0_1"/>
<evidence type="ECO:0000256" key="1">
    <source>
        <dbReference type="ARBA" id="ARBA00004790"/>
    </source>
</evidence>
<name>G0VAV4_NAUCA</name>
<dbReference type="GO" id="GO:0005634">
    <property type="term" value="C:nucleus"/>
    <property type="evidence" value="ECO:0007669"/>
    <property type="project" value="EnsemblFungi"/>
</dbReference>
<keyword evidence="7" id="KW-0520">NAD</keyword>
<evidence type="ECO:0000256" key="8">
    <source>
        <dbReference type="ARBA" id="ARBA00049001"/>
    </source>
</evidence>
<dbReference type="Proteomes" id="UP000001640">
    <property type="component" value="Chromosome 2"/>
</dbReference>
<evidence type="ECO:0000313" key="11">
    <source>
        <dbReference type="Proteomes" id="UP000001640"/>
    </source>
</evidence>
<dbReference type="STRING" id="1064592.G0VAV4"/>
<evidence type="ECO:0000256" key="3">
    <source>
        <dbReference type="ARBA" id="ARBA00022679"/>
    </source>
</evidence>
<dbReference type="OrthoDB" id="5591297at2759"/>
<dbReference type="InterPro" id="IPR005248">
    <property type="entry name" value="NadD/NMNAT"/>
</dbReference>
<dbReference type="Gene3D" id="3.40.50.620">
    <property type="entry name" value="HUPs"/>
    <property type="match status" value="1"/>
</dbReference>
<protein>
    <recommendedName>
        <fullName evidence="9">Cytidyltransferase-like domain-containing protein</fullName>
    </recommendedName>
</protein>
<dbReference type="GO" id="GO:0001403">
    <property type="term" value="P:invasive growth in response to glucose limitation"/>
    <property type="evidence" value="ECO:0007669"/>
    <property type="project" value="EnsemblFungi"/>
</dbReference>
<dbReference type="FunCoup" id="G0VAV4">
    <property type="interactions" value="57"/>
</dbReference>
<evidence type="ECO:0000313" key="10">
    <source>
        <dbReference type="EMBL" id="CCC68981.1"/>
    </source>
</evidence>
<dbReference type="InterPro" id="IPR014729">
    <property type="entry name" value="Rossmann-like_a/b/a_fold"/>
</dbReference>